<dbReference type="InterPro" id="IPR012340">
    <property type="entry name" value="NA-bd_OB-fold"/>
</dbReference>
<proteinExistence type="predicted"/>
<dbReference type="SUPFAM" id="SSF52096">
    <property type="entry name" value="ClpP/crotonase"/>
    <property type="match status" value="1"/>
</dbReference>
<feature type="domain" description="NfeD1b N-terminal" evidence="9">
    <location>
        <begin position="31"/>
        <end position="214"/>
    </location>
</feature>
<evidence type="ECO:0000256" key="1">
    <source>
        <dbReference type="ARBA" id="ARBA00004141"/>
    </source>
</evidence>
<dbReference type="PANTHER" id="PTHR33507:SF3">
    <property type="entry name" value="INNER MEMBRANE PROTEIN YBBJ"/>
    <property type="match status" value="1"/>
</dbReference>
<dbReference type="InterPro" id="IPR056739">
    <property type="entry name" value="NfeD_membrane"/>
</dbReference>
<dbReference type="Pfam" id="PF25145">
    <property type="entry name" value="NfeD1b_N"/>
    <property type="match status" value="1"/>
</dbReference>
<feature type="domain" description="NfeD integral membrane" evidence="8">
    <location>
        <begin position="233"/>
        <end position="353"/>
    </location>
</feature>
<dbReference type="Gene3D" id="2.40.50.140">
    <property type="entry name" value="Nucleic acid-binding proteins"/>
    <property type="match status" value="1"/>
</dbReference>
<dbReference type="InterPro" id="IPR056738">
    <property type="entry name" value="NfeD1b_N"/>
</dbReference>
<dbReference type="AlphaFoldDB" id="A0A381PUR2"/>
<dbReference type="InterPro" id="IPR052165">
    <property type="entry name" value="Membrane_assoc_protease"/>
</dbReference>
<keyword evidence="3 6" id="KW-1133">Transmembrane helix</keyword>
<accession>A0A381PUR2</accession>
<dbReference type="Gene3D" id="3.90.226.10">
    <property type="entry name" value="2-enoyl-CoA Hydratase, Chain A, domain 1"/>
    <property type="match status" value="1"/>
</dbReference>
<evidence type="ECO:0000259" key="9">
    <source>
        <dbReference type="Pfam" id="PF25145"/>
    </source>
</evidence>
<evidence type="ECO:0000256" key="5">
    <source>
        <dbReference type="SAM" id="MobiDB-lite"/>
    </source>
</evidence>
<dbReference type="Pfam" id="PF01957">
    <property type="entry name" value="NfeD"/>
    <property type="match status" value="1"/>
</dbReference>
<dbReference type="PANTHER" id="PTHR33507">
    <property type="entry name" value="INNER MEMBRANE PROTEIN YBBJ"/>
    <property type="match status" value="1"/>
</dbReference>
<evidence type="ECO:0000256" key="4">
    <source>
        <dbReference type="ARBA" id="ARBA00023136"/>
    </source>
</evidence>
<feature type="region of interest" description="Disordered" evidence="5">
    <location>
        <begin position="442"/>
        <end position="481"/>
    </location>
</feature>
<dbReference type="CDD" id="cd07021">
    <property type="entry name" value="Clp_protease_NfeD_like"/>
    <property type="match status" value="1"/>
</dbReference>
<name>A0A381PUR2_9ZZZZ</name>
<organism evidence="10">
    <name type="scientific">marine metagenome</name>
    <dbReference type="NCBI Taxonomy" id="408172"/>
    <lineage>
        <taxon>unclassified sequences</taxon>
        <taxon>metagenomes</taxon>
        <taxon>ecological metagenomes</taxon>
    </lineage>
</organism>
<protein>
    <submittedName>
        <fullName evidence="10">Uncharacterized protein</fullName>
    </submittedName>
</protein>
<comment type="subcellular location">
    <subcellularLocation>
        <location evidence="1">Membrane</location>
        <topology evidence="1">Multi-pass membrane protein</topology>
    </subcellularLocation>
</comment>
<feature type="transmembrane region" description="Helical" evidence="6">
    <location>
        <begin position="335"/>
        <end position="354"/>
    </location>
</feature>
<dbReference type="GO" id="GO:0005886">
    <property type="term" value="C:plasma membrane"/>
    <property type="evidence" value="ECO:0007669"/>
    <property type="project" value="TreeGrafter"/>
</dbReference>
<dbReference type="InterPro" id="IPR029045">
    <property type="entry name" value="ClpP/crotonase-like_dom_sf"/>
</dbReference>
<gene>
    <name evidence="10" type="ORF">METZ01_LOCUS23655</name>
</gene>
<evidence type="ECO:0000256" key="3">
    <source>
        <dbReference type="ARBA" id="ARBA00022989"/>
    </source>
</evidence>
<feature type="transmembrane region" description="Helical" evidence="6">
    <location>
        <begin position="283"/>
        <end position="300"/>
    </location>
</feature>
<dbReference type="Pfam" id="PF24961">
    <property type="entry name" value="NfeD_membrane"/>
    <property type="match status" value="1"/>
</dbReference>
<dbReference type="EMBL" id="UINC01001102">
    <property type="protein sequence ID" value="SUZ70801.1"/>
    <property type="molecule type" value="Genomic_DNA"/>
</dbReference>
<evidence type="ECO:0000256" key="2">
    <source>
        <dbReference type="ARBA" id="ARBA00022692"/>
    </source>
</evidence>
<reference evidence="10" key="1">
    <citation type="submission" date="2018-05" db="EMBL/GenBank/DDBJ databases">
        <authorList>
            <person name="Lanie J.A."/>
            <person name="Ng W.-L."/>
            <person name="Kazmierczak K.M."/>
            <person name="Andrzejewski T.M."/>
            <person name="Davidsen T.M."/>
            <person name="Wayne K.J."/>
            <person name="Tettelin H."/>
            <person name="Glass J.I."/>
            <person name="Rusch D."/>
            <person name="Podicherti R."/>
            <person name="Tsui H.-C.T."/>
            <person name="Winkler M.E."/>
        </authorList>
    </citation>
    <scope>NUCLEOTIDE SEQUENCE</scope>
</reference>
<evidence type="ECO:0000259" key="8">
    <source>
        <dbReference type="Pfam" id="PF24961"/>
    </source>
</evidence>
<feature type="domain" description="NfeD-like C-terminal" evidence="7">
    <location>
        <begin position="388"/>
        <end position="442"/>
    </location>
</feature>
<evidence type="ECO:0000259" key="7">
    <source>
        <dbReference type="Pfam" id="PF01957"/>
    </source>
</evidence>
<sequence>MQRTYLTVAAVLVAGLVGWPSGAHAQDAPLVFRVPVTGTVDMGLAPFIERAIREAEGAGVSVVVLDIDTPGGRVDSAERIADAISDSGVPVYAFVNRRAFSAGALIALATQGIYMRPGSVVGAVTPVDGAGTKAPEKIVSAMRSEMRALAEARGLDPAIAEAMVDESLAVPGVVDAGRLLTLTTDEAVRIGYATETEDFATLLDELGVAAAEVTDFGVNWAERFVRFFSNPVVAPFLLSLGFLGIVVEVKTATFGLAGLAGALSLSLFFGSHLILGLAGWEDLLLVGAGALFVAAEVLLIPGFGLFGVLGIAGIAGGIYMSQLGSLPTAADFSQAGTVLSATFVILLVSGWALLRHLPKSSRLFQSGIFLGARTDRAIGYESSERRTDLVGAEGVAASDLRPSGVGIFDDERVDIVSQSEWIKEGTPVRVVSAEGYRRVVRPILNKGEDPELATSPHPGKETQESSEQEPSDQAPPEVADV</sequence>
<evidence type="ECO:0000256" key="6">
    <source>
        <dbReference type="SAM" id="Phobius"/>
    </source>
</evidence>
<feature type="transmembrane region" description="Helical" evidence="6">
    <location>
        <begin position="254"/>
        <end position="277"/>
    </location>
</feature>
<keyword evidence="2 6" id="KW-0812">Transmembrane</keyword>
<evidence type="ECO:0000313" key="10">
    <source>
        <dbReference type="EMBL" id="SUZ70801.1"/>
    </source>
</evidence>
<feature type="transmembrane region" description="Helical" evidence="6">
    <location>
        <begin position="227"/>
        <end position="247"/>
    </location>
</feature>
<keyword evidence="4 6" id="KW-0472">Membrane</keyword>
<dbReference type="InterPro" id="IPR002810">
    <property type="entry name" value="NfeD-like_C"/>
</dbReference>